<keyword evidence="2" id="KW-1185">Reference proteome</keyword>
<organism evidence="1 2">
    <name type="scientific">Porites evermanni</name>
    <dbReference type="NCBI Taxonomy" id="104178"/>
    <lineage>
        <taxon>Eukaryota</taxon>
        <taxon>Metazoa</taxon>
        <taxon>Cnidaria</taxon>
        <taxon>Anthozoa</taxon>
        <taxon>Hexacorallia</taxon>
        <taxon>Scleractinia</taxon>
        <taxon>Fungiina</taxon>
        <taxon>Poritidae</taxon>
        <taxon>Porites</taxon>
    </lineage>
</organism>
<sequence length="240" mass="26385">VTDTIDGNPTPLENTAAMGTHYVKSVTYGAELVASLTFKTSSTSEKENIKGRADGELGFSAVNVGLKAELDKLSTECAKGSDLEVNYYSTGLPDKLPINIEGLTELIENFPSRMKDINAGKGIPVTFELLPVTDIIKSAKPPLQERVEAYELDDLGNRFDDLCSALEPANKYLMNEHEAPNDVFQFLKEATEVDRAIKRAISSLGSTDEKKLLKESIDAYDKALGGLPFIGKFFWQWKNI</sequence>
<reference evidence="1 2" key="1">
    <citation type="submission" date="2022-05" db="EMBL/GenBank/DDBJ databases">
        <authorList>
            <consortium name="Genoscope - CEA"/>
            <person name="William W."/>
        </authorList>
    </citation>
    <scope>NUCLEOTIDE SEQUENCE [LARGE SCALE GENOMIC DNA]</scope>
</reference>
<dbReference type="Proteomes" id="UP001159427">
    <property type="component" value="Unassembled WGS sequence"/>
</dbReference>
<gene>
    <name evidence="1" type="ORF">PEVE_00035734</name>
</gene>
<evidence type="ECO:0000313" key="1">
    <source>
        <dbReference type="EMBL" id="CAH3029215.1"/>
    </source>
</evidence>
<protein>
    <recommendedName>
        <fullName evidence="3">Apolipoprotein B</fullName>
    </recommendedName>
</protein>
<comment type="caution">
    <text evidence="1">The sequence shown here is derived from an EMBL/GenBank/DDBJ whole genome shotgun (WGS) entry which is preliminary data.</text>
</comment>
<evidence type="ECO:0008006" key="3">
    <source>
        <dbReference type="Google" id="ProtNLM"/>
    </source>
</evidence>
<dbReference type="EMBL" id="CALNXI010000558">
    <property type="protein sequence ID" value="CAH3029215.1"/>
    <property type="molecule type" value="Genomic_DNA"/>
</dbReference>
<accession>A0ABN8MKR7</accession>
<feature type="non-terminal residue" evidence="1">
    <location>
        <position position="1"/>
    </location>
</feature>
<name>A0ABN8MKR7_9CNID</name>
<feature type="non-terminal residue" evidence="1">
    <location>
        <position position="240"/>
    </location>
</feature>
<proteinExistence type="predicted"/>
<evidence type="ECO:0000313" key="2">
    <source>
        <dbReference type="Proteomes" id="UP001159427"/>
    </source>
</evidence>